<dbReference type="AlphaFoldDB" id="A0A4R7SR59"/>
<name>A0A4R7SR59_9BACT</name>
<keyword evidence="1" id="KW-0472">Membrane</keyword>
<organism evidence="2 3">
    <name type="scientific">Prosthecobacter fusiformis</name>
    <dbReference type="NCBI Taxonomy" id="48464"/>
    <lineage>
        <taxon>Bacteria</taxon>
        <taxon>Pseudomonadati</taxon>
        <taxon>Verrucomicrobiota</taxon>
        <taxon>Verrucomicrobiia</taxon>
        <taxon>Verrucomicrobiales</taxon>
        <taxon>Verrucomicrobiaceae</taxon>
        <taxon>Prosthecobacter</taxon>
    </lineage>
</organism>
<dbReference type="RefSeq" id="WP_133793521.1">
    <property type="nucleotide sequence ID" value="NZ_SOCA01000001.1"/>
</dbReference>
<keyword evidence="3" id="KW-1185">Reference proteome</keyword>
<dbReference type="OrthoDB" id="1495069at2"/>
<accession>A0A4R7SR59</accession>
<proteinExistence type="predicted"/>
<protein>
    <submittedName>
        <fullName evidence="2">Uncharacterized protein</fullName>
    </submittedName>
</protein>
<dbReference type="EMBL" id="SOCA01000001">
    <property type="protein sequence ID" value="TDU81581.1"/>
    <property type="molecule type" value="Genomic_DNA"/>
</dbReference>
<reference evidence="2 3" key="1">
    <citation type="submission" date="2019-03" db="EMBL/GenBank/DDBJ databases">
        <title>Genomic Encyclopedia of Archaeal and Bacterial Type Strains, Phase II (KMG-II): from individual species to whole genera.</title>
        <authorList>
            <person name="Goeker M."/>
        </authorList>
    </citation>
    <scope>NUCLEOTIDE SEQUENCE [LARGE SCALE GENOMIC DNA]</scope>
    <source>
        <strain evidence="2 3">ATCC 25309</strain>
    </source>
</reference>
<sequence>MTRDELTKKVSQIASAVVMDRRWNNQALEVSILGMLLYGYALAVGRIVMLLELEDIEAAVLQTMIRTVGSAEKWSAGLVADASKSAFDKAHHPGQHELIGVGHSYFGAKDQAVIVENIFVNFARFRDQAR</sequence>
<keyword evidence="1" id="KW-1133">Transmembrane helix</keyword>
<evidence type="ECO:0000313" key="2">
    <source>
        <dbReference type="EMBL" id="TDU81581.1"/>
    </source>
</evidence>
<keyword evidence="1" id="KW-0812">Transmembrane</keyword>
<gene>
    <name evidence="2" type="ORF">EI77_00891</name>
</gene>
<evidence type="ECO:0000256" key="1">
    <source>
        <dbReference type="SAM" id="Phobius"/>
    </source>
</evidence>
<evidence type="ECO:0000313" key="3">
    <source>
        <dbReference type="Proteomes" id="UP000295662"/>
    </source>
</evidence>
<dbReference type="Proteomes" id="UP000295662">
    <property type="component" value="Unassembled WGS sequence"/>
</dbReference>
<comment type="caution">
    <text evidence="2">The sequence shown here is derived from an EMBL/GenBank/DDBJ whole genome shotgun (WGS) entry which is preliminary data.</text>
</comment>
<feature type="transmembrane region" description="Helical" evidence="1">
    <location>
        <begin position="30"/>
        <end position="51"/>
    </location>
</feature>